<dbReference type="InterPro" id="IPR009936">
    <property type="entry name" value="DUF1468"/>
</dbReference>
<protein>
    <submittedName>
        <fullName evidence="3">Tripartite tricarboxylate transporter TctB family protein</fullName>
    </submittedName>
</protein>
<dbReference type="EMBL" id="FUXL01000001">
    <property type="protein sequence ID" value="SJZ54499.1"/>
    <property type="molecule type" value="Genomic_DNA"/>
</dbReference>
<reference evidence="3 4" key="1">
    <citation type="submission" date="2017-02" db="EMBL/GenBank/DDBJ databases">
        <authorList>
            <person name="Peterson S.W."/>
        </authorList>
    </citation>
    <scope>NUCLEOTIDE SEQUENCE [LARGE SCALE GENOMIC DNA]</scope>
    <source>
        <strain evidence="3 4">USBA 369</strain>
    </source>
</reference>
<feature type="transmembrane region" description="Helical" evidence="1">
    <location>
        <begin position="28"/>
        <end position="47"/>
    </location>
</feature>
<dbReference type="AlphaFoldDB" id="A0A1T4LI99"/>
<evidence type="ECO:0000313" key="3">
    <source>
        <dbReference type="EMBL" id="SJZ54499.1"/>
    </source>
</evidence>
<keyword evidence="4" id="KW-1185">Reference proteome</keyword>
<sequence length="141" mass="15958">MFFVFTTIYLLKAITIVPQVDEGLVGPSFLPVVISIIMYAALAVVVFQEVRAGLPARDKQTFNLVEPVLVVVATAAYIALFELIGFVLSTILYVFVLLYIFRLDRKGMGWRIAYTLIITGIGYLLFRVFFDVRLPTLTEWL</sequence>
<name>A0A1T4LI99_9HYPH</name>
<organism evidence="3 4">
    <name type="scientific">Consotaella salsifontis</name>
    <dbReference type="NCBI Taxonomy" id="1365950"/>
    <lineage>
        <taxon>Bacteria</taxon>
        <taxon>Pseudomonadati</taxon>
        <taxon>Pseudomonadota</taxon>
        <taxon>Alphaproteobacteria</taxon>
        <taxon>Hyphomicrobiales</taxon>
        <taxon>Aurantimonadaceae</taxon>
        <taxon>Consotaella</taxon>
    </lineage>
</organism>
<evidence type="ECO:0000259" key="2">
    <source>
        <dbReference type="Pfam" id="PF07331"/>
    </source>
</evidence>
<gene>
    <name evidence="3" type="ORF">SAMN05428963_101234</name>
</gene>
<feature type="domain" description="DUF1468" evidence="2">
    <location>
        <begin position="2"/>
        <end position="135"/>
    </location>
</feature>
<keyword evidence="1" id="KW-1133">Transmembrane helix</keyword>
<evidence type="ECO:0000313" key="4">
    <source>
        <dbReference type="Proteomes" id="UP000190135"/>
    </source>
</evidence>
<keyword evidence="1" id="KW-0812">Transmembrane</keyword>
<feature type="transmembrane region" description="Helical" evidence="1">
    <location>
        <begin position="68"/>
        <end position="100"/>
    </location>
</feature>
<evidence type="ECO:0000256" key="1">
    <source>
        <dbReference type="SAM" id="Phobius"/>
    </source>
</evidence>
<keyword evidence="1" id="KW-0472">Membrane</keyword>
<dbReference type="STRING" id="1365950.SAMN05428963_101234"/>
<feature type="transmembrane region" description="Helical" evidence="1">
    <location>
        <begin position="112"/>
        <end position="130"/>
    </location>
</feature>
<accession>A0A1T4LI99</accession>
<dbReference type="Proteomes" id="UP000190135">
    <property type="component" value="Unassembled WGS sequence"/>
</dbReference>
<dbReference type="Pfam" id="PF07331">
    <property type="entry name" value="TctB"/>
    <property type="match status" value="1"/>
</dbReference>
<proteinExistence type="predicted"/>